<evidence type="ECO:0000313" key="2">
    <source>
        <dbReference type="EMBL" id="TET47205.1"/>
    </source>
</evidence>
<protein>
    <recommendedName>
        <fullName evidence="4">DUF5317 domain-containing protein</fullName>
    </recommendedName>
</protein>
<dbReference type="Pfam" id="PF17248">
    <property type="entry name" value="DUF5317"/>
    <property type="match status" value="1"/>
</dbReference>
<name>A0A523UXE0_UNCAE</name>
<dbReference type="EMBL" id="SOJK01000100">
    <property type="protein sequence ID" value="TET47205.1"/>
    <property type="molecule type" value="Genomic_DNA"/>
</dbReference>
<reference evidence="2 3" key="1">
    <citation type="submission" date="2019-03" db="EMBL/GenBank/DDBJ databases">
        <title>Metabolic potential of uncultured bacteria and archaea associated with petroleum seepage in deep-sea sediments.</title>
        <authorList>
            <person name="Dong X."/>
            <person name="Hubert C."/>
        </authorList>
    </citation>
    <scope>NUCLEOTIDE SEQUENCE [LARGE SCALE GENOMIC DNA]</scope>
    <source>
        <strain evidence="2">E29_bin78</strain>
    </source>
</reference>
<feature type="transmembrane region" description="Helical" evidence="1">
    <location>
        <begin position="158"/>
        <end position="174"/>
    </location>
</feature>
<keyword evidence="1" id="KW-1133">Transmembrane helix</keyword>
<comment type="caution">
    <text evidence="2">The sequence shown here is derived from an EMBL/GenBank/DDBJ whole genome shotgun (WGS) entry which is preliminary data.</text>
</comment>
<dbReference type="Proteomes" id="UP000320679">
    <property type="component" value="Unassembled WGS sequence"/>
</dbReference>
<evidence type="ECO:0000256" key="1">
    <source>
        <dbReference type="SAM" id="Phobius"/>
    </source>
</evidence>
<keyword evidence="1" id="KW-0812">Transmembrane</keyword>
<organism evidence="2 3">
    <name type="scientific">Aerophobetes bacterium</name>
    <dbReference type="NCBI Taxonomy" id="2030807"/>
    <lineage>
        <taxon>Bacteria</taxon>
        <taxon>Candidatus Aerophobota</taxon>
    </lineage>
</organism>
<sequence>MLLDVFFFSLVVALIRGGKLRRLADLPLKRIELIILGFLIQFGLVFFGQKGFSLLVKWGAYLHILSYLLMLVAMWYNRHIREMRIIGLGILINFVVILANGGQMPVSVDALLRARLMDFLHLLSSKTYVIHTILKENTHLKFLADIIPLPPPYPRPRVLSVGDIIMAVGLFILIQRSMVQRVS</sequence>
<evidence type="ECO:0008006" key="4">
    <source>
        <dbReference type="Google" id="ProtNLM"/>
    </source>
</evidence>
<proteinExistence type="predicted"/>
<accession>A0A523UXE0</accession>
<feature type="transmembrane region" description="Helical" evidence="1">
    <location>
        <begin position="31"/>
        <end position="52"/>
    </location>
</feature>
<dbReference type="InterPro" id="IPR035168">
    <property type="entry name" value="DUF5317"/>
</dbReference>
<feature type="transmembrane region" description="Helical" evidence="1">
    <location>
        <begin position="58"/>
        <end position="76"/>
    </location>
</feature>
<gene>
    <name evidence="2" type="ORF">E3J59_02235</name>
</gene>
<feature type="transmembrane region" description="Helical" evidence="1">
    <location>
        <begin position="83"/>
        <end position="102"/>
    </location>
</feature>
<keyword evidence="1" id="KW-0472">Membrane</keyword>
<evidence type="ECO:0000313" key="3">
    <source>
        <dbReference type="Proteomes" id="UP000320679"/>
    </source>
</evidence>
<dbReference type="AlphaFoldDB" id="A0A523UXE0"/>